<sequence>MKKTLSFISIIILLLAALTWQQFHMKTLLLTNKILQEKVDLYKSQFDFLNHKFNKIDETHKKTIEDNADAYSKALQYYTVALTRLNEELEQQVEIISHDYKKESLLVFKLLDDEGLPYIDHYGILSPNLTDEDKVKYLASYLQKHYFENVSIDVKSVEIIDGKRTAIVNLTNLDSSLGDKTTQNKWENLYFQGSTGGSMTEIILIDGFLQDQLVDWPLDAVRFLYKNEPIHFEHVPQLEHIHYRN</sequence>
<evidence type="ECO:0000313" key="1">
    <source>
        <dbReference type="EMBL" id="MBF4691872.1"/>
    </source>
</evidence>
<dbReference type="EMBL" id="JADKNH010000001">
    <property type="protein sequence ID" value="MBF4691872.1"/>
    <property type="molecule type" value="Genomic_DNA"/>
</dbReference>
<dbReference type="RefSeq" id="WP_194700102.1">
    <property type="nucleotide sequence ID" value="NZ_JADKNH010000001.1"/>
</dbReference>
<proteinExistence type="predicted"/>
<protein>
    <submittedName>
        <fullName evidence="1">Uncharacterized protein</fullName>
    </submittedName>
</protein>
<dbReference type="Proteomes" id="UP000614200">
    <property type="component" value="Unassembled WGS sequence"/>
</dbReference>
<reference evidence="1 2" key="1">
    <citation type="submission" date="2020-11" db="EMBL/GenBank/DDBJ databases">
        <title>Fusibacter basophilias sp. nov.</title>
        <authorList>
            <person name="Qiu D."/>
        </authorList>
    </citation>
    <scope>NUCLEOTIDE SEQUENCE [LARGE SCALE GENOMIC DNA]</scope>
    <source>
        <strain evidence="1 2">Q10-2</strain>
    </source>
</reference>
<gene>
    <name evidence="1" type="ORF">ISU02_02015</name>
</gene>
<name>A0ABR9ZN17_9FIRM</name>
<comment type="caution">
    <text evidence="1">The sequence shown here is derived from an EMBL/GenBank/DDBJ whole genome shotgun (WGS) entry which is preliminary data.</text>
</comment>
<evidence type="ECO:0000313" key="2">
    <source>
        <dbReference type="Proteomes" id="UP000614200"/>
    </source>
</evidence>
<keyword evidence="2" id="KW-1185">Reference proteome</keyword>
<organism evidence="1 2">
    <name type="scientific">Fusibacter ferrireducens</name>
    <dbReference type="NCBI Taxonomy" id="2785058"/>
    <lineage>
        <taxon>Bacteria</taxon>
        <taxon>Bacillati</taxon>
        <taxon>Bacillota</taxon>
        <taxon>Clostridia</taxon>
        <taxon>Eubacteriales</taxon>
        <taxon>Eubacteriales Family XII. Incertae Sedis</taxon>
        <taxon>Fusibacter</taxon>
    </lineage>
</organism>
<accession>A0ABR9ZN17</accession>